<dbReference type="InterPro" id="IPR036383">
    <property type="entry name" value="TSP1_rpt_sf"/>
</dbReference>
<dbReference type="Gene3D" id="2.60.120.830">
    <property type="match status" value="1"/>
</dbReference>
<evidence type="ECO:0000256" key="2">
    <source>
        <dbReference type="ARBA" id="ARBA00022525"/>
    </source>
</evidence>
<comment type="subcellular location">
    <subcellularLocation>
        <location evidence="1">Secreted</location>
    </subcellularLocation>
</comment>
<dbReference type="InterPro" id="IPR002223">
    <property type="entry name" value="Kunitz_BPTI"/>
</dbReference>
<dbReference type="SUPFAM" id="SSF82895">
    <property type="entry name" value="TSP-1 type 1 repeat"/>
    <property type="match status" value="7"/>
</dbReference>
<dbReference type="GeneID" id="102804480"/>
<reference evidence="7" key="1">
    <citation type="submission" date="2025-08" db="UniProtKB">
        <authorList>
            <consortium name="RefSeq"/>
        </authorList>
    </citation>
    <scope>IDENTIFICATION</scope>
    <source>
        <tissue evidence="7">Testes</tissue>
    </source>
</reference>
<dbReference type="InterPro" id="IPR036880">
    <property type="entry name" value="Kunitz_BPTI_sf"/>
</dbReference>
<dbReference type="SMART" id="SM00209">
    <property type="entry name" value="TSP1"/>
    <property type="match status" value="7"/>
</dbReference>
<accession>A0ABM0MBS0</accession>
<name>A0ABM0MBS0_SACKO</name>
<dbReference type="Pfam" id="PF05986">
    <property type="entry name" value="ADAMTS_spacer1"/>
    <property type="match status" value="1"/>
</dbReference>
<feature type="domain" description="BPTI/Kunitz inhibitor" evidence="5">
    <location>
        <begin position="876"/>
        <end position="930"/>
    </location>
</feature>
<dbReference type="PANTHER" id="PTHR13723">
    <property type="entry name" value="ADAMTS A DISINTEGRIN AND METALLOPROTEASE WITH THROMBOSPONDIN MOTIFS PROTEASE"/>
    <property type="match status" value="1"/>
</dbReference>
<evidence type="ECO:0000313" key="6">
    <source>
        <dbReference type="Proteomes" id="UP000694865"/>
    </source>
</evidence>
<dbReference type="Pfam" id="PF00090">
    <property type="entry name" value="TSP_1"/>
    <property type="match status" value="1"/>
</dbReference>
<sequence length="935" mass="102851">MEMRYRRALQLLLVVCVIHIATAEETEVQRVARQAGSDYWGEWGEFGLCSRTCGGGVSFQERKCHSIRTDGGHSCVGANRNYRSCNIQDCPEGSRDFRAEQCSEYDEVPFEGKYYKWVPYTGAPNKCELNCMPKGEHFYYRHSLQVVDGTRCNADSPDVCVDGSCQNVGCDFMLGSNAREDKCRECGGDGSSCKTVEGVFDLQGIPVGYNDMILIPAGATNILIEELTASDDFLAIRNGSEHYYLNGDWRISPPTVINAAGTLLYYERKTNAYPAPEVIRALGPTTEPIFIVLLSQGINSGVKYEYSIPHGVNSPDPDIYSWVFDNFGECSQKCGAGYQLRGVTCARNHDYKTVADYLCDAELKPTHNKTCNTQPCPAMWFVGEWSPCSHSCGRHGTQVRLVYCEQILQGTVPAVVDEAFCRSREGPKPVYARHCNEDIECPQWQVGRWSRCSAQCGDGIQRRDVTCTSNSVVPDDHCDELEKPDVKKDCNLGPCEGVEWMVSHFSECSQDCGRGLKTRQVYCASQTGIIFPDELCNEKRMPKIVEECFSTSACPPDWHASTWSECSSECGEGIQTRTVVCASMVDSDLEVQSADECDATTKPASTQTCESEPCEAMWFSGPWTRCTEPCGTGGRSRQVMCFSSGSIVVDALCDFVSRPHDRERCNEQPCDEDNSPVFIGNPVEALELDCEDSEFGCCLNGITAADGPFQYGCPPVSYRDCVDTVHGCCEDGETPASGPDFEGCGQEILTGCQATEYGCCDDGVSFALAADKAGCPESNVIVNCVSALYGCCPDGLQAAKGPNNEGCDEEDACSSPLDRGDCRAFVTKWYFEEAYGRCTRFWYGGCDGNANRFDTEDGCISECLQSDADPPQEVLCTLPYEVGPCKGQFPSWYFDPDADDGHGECKQFMFGGCKGNKNRFRDKSTCDHACGTLTR</sequence>
<dbReference type="RefSeq" id="XP_006817461.1">
    <property type="nucleotide sequence ID" value="XM_006817398.1"/>
</dbReference>
<dbReference type="InterPro" id="IPR050439">
    <property type="entry name" value="ADAMTS_ADAMTS-like"/>
</dbReference>
<dbReference type="Pfam" id="PF19030">
    <property type="entry name" value="TSP1_ADAMTS"/>
    <property type="match status" value="6"/>
</dbReference>
<dbReference type="Gene3D" id="2.20.100.10">
    <property type="entry name" value="Thrombospondin type-1 (TSP1) repeat"/>
    <property type="match status" value="7"/>
</dbReference>
<keyword evidence="2" id="KW-0964">Secreted</keyword>
<dbReference type="PANTHER" id="PTHR13723:SF281">
    <property type="entry name" value="PAPILIN"/>
    <property type="match status" value="1"/>
</dbReference>
<evidence type="ECO:0000256" key="3">
    <source>
        <dbReference type="ARBA" id="ARBA00023157"/>
    </source>
</evidence>
<gene>
    <name evidence="7" type="primary">LOC102804480</name>
</gene>
<organism evidence="6 7">
    <name type="scientific">Saccoglossus kowalevskii</name>
    <name type="common">Acorn worm</name>
    <dbReference type="NCBI Taxonomy" id="10224"/>
    <lineage>
        <taxon>Eukaryota</taxon>
        <taxon>Metazoa</taxon>
        <taxon>Hemichordata</taxon>
        <taxon>Enteropneusta</taxon>
        <taxon>Harrimaniidae</taxon>
        <taxon>Saccoglossus</taxon>
    </lineage>
</organism>
<dbReference type="InterPro" id="IPR013273">
    <property type="entry name" value="ADAMTS/ADAMTS-like"/>
</dbReference>
<dbReference type="CDD" id="cd00109">
    <property type="entry name" value="Kunitz-type"/>
    <property type="match status" value="1"/>
</dbReference>
<dbReference type="PROSITE" id="PS50092">
    <property type="entry name" value="TSP1"/>
    <property type="match status" value="7"/>
</dbReference>
<dbReference type="PROSITE" id="PS00280">
    <property type="entry name" value="BPTI_KUNITZ_1"/>
    <property type="match status" value="2"/>
</dbReference>
<feature type="domain" description="BPTI/Kunitz inhibitor" evidence="5">
    <location>
        <begin position="813"/>
        <end position="863"/>
    </location>
</feature>
<evidence type="ECO:0000256" key="4">
    <source>
        <dbReference type="SAM" id="SignalP"/>
    </source>
</evidence>
<feature type="signal peptide" evidence="4">
    <location>
        <begin position="1"/>
        <end position="23"/>
    </location>
</feature>
<dbReference type="CDD" id="cd22639">
    <property type="entry name" value="Kunitz_papilin_lacunin-like"/>
    <property type="match status" value="1"/>
</dbReference>
<evidence type="ECO:0000313" key="7">
    <source>
        <dbReference type="RefSeq" id="XP_006817461.1"/>
    </source>
</evidence>
<dbReference type="PROSITE" id="PS50279">
    <property type="entry name" value="BPTI_KUNITZ_2"/>
    <property type="match status" value="2"/>
</dbReference>
<dbReference type="Proteomes" id="UP000694865">
    <property type="component" value="Unplaced"/>
</dbReference>
<protein>
    <submittedName>
        <fullName evidence="7">Papilin-like</fullName>
    </submittedName>
</protein>
<dbReference type="SMART" id="SM00131">
    <property type="entry name" value="KU"/>
    <property type="match status" value="2"/>
</dbReference>
<dbReference type="Pfam" id="PF19236">
    <property type="entry name" value="ADAMTS_CR_3"/>
    <property type="match status" value="1"/>
</dbReference>
<dbReference type="SUPFAM" id="SSF57362">
    <property type="entry name" value="BPTI-like"/>
    <property type="match status" value="2"/>
</dbReference>
<evidence type="ECO:0000256" key="1">
    <source>
        <dbReference type="ARBA" id="ARBA00004613"/>
    </source>
</evidence>
<dbReference type="InterPro" id="IPR000884">
    <property type="entry name" value="TSP1_rpt"/>
</dbReference>
<keyword evidence="3" id="KW-1015">Disulfide bond</keyword>
<evidence type="ECO:0000259" key="5">
    <source>
        <dbReference type="PROSITE" id="PS50279"/>
    </source>
</evidence>
<keyword evidence="4" id="KW-0732">Signal</keyword>
<feature type="non-terminal residue" evidence="7">
    <location>
        <position position="935"/>
    </location>
</feature>
<dbReference type="PRINTS" id="PR00759">
    <property type="entry name" value="BASICPTASE"/>
</dbReference>
<feature type="chain" id="PRO_5045473678" evidence="4">
    <location>
        <begin position="24"/>
        <end position="935"/>
    </location>
</feature>
<dbReference type="InterPro" id="IPR045371">
    <property type="entry name" value="ADAMTS_CR_3"/>
</dbReference>
<keyword evidence="6" id="KW-1185">Reference proteome</keyword>
<dbReference type="InterPro" id="IPR010294">
    <property type="entry name" value="ADAMTS_spacer1"/>
</dbReference>
<dbReference type="InterPro" id="IPR020901">
    <property type="entry name" value="Prtase_inh_Kunz-CS"/>
</dbReference>
<dbReference type="Gene3D" id="4.10.410.10">
    <property type="entry name" value="Pancreatic trypsin inhibitor Kunitz domain"/>
    <property type="match status" value="2"/>
</dbReference>
<dbReference type="Pfam" id="PF00014">
    <property type="entry name" value="Kunitz_BPTI"/>
    <property type="match status" value="2"/>
</dbReference>
<proteinExistence type="predicted"/>
<dbReference type="PRINTS" id="PR01857">
    <property type="entry name" value="ADAMTSFAMILY"/>
</dbReference>